<dbReference type="Gene3D" id="3.90.550.10">
    <property type="entry name" value="Spore Coat Polysaccharide Biosynthesis Protein SpsA, Chain A"/>
    <property type="match status" value="1"/>
</dbReference>
<dbReference type="EMBL" id="FWWY01000001">
    <property type="protein sequence ID" value="SMC03896.1"/>
    <property type="molecule type" value="Genomic_DNA"/>
</dbReference>
<dbReference type="STRING" id="28034.BFX07_14615"/>
<dbReference type="GO" id="GO:0016740">
    <property type="term" value="F:transferase activity"/>
    <property type="evidence" value="ECO:0007669"/>
    <property type="project" value="UniProtKB-KW"/>
</dbReference>
<dbReference type="CDD" id="cd00761">
    <property type="entry name" value="Glyco_tranf_GTA_type"/>
    <property type="match status" value="1"/>
</dbReference>
<dbReference type="Pfam" id="PF00535">
    <property type="entry name" value="Glycos_transf_2"/>
    <property type="match status" value="1"/>
</dbReference>
<dbReference type="SUPFAM" id="SSF53448">
    <property type="entry name" value="Nucleotide-diphospho-sugar transferases"/>
    <property type="match status" value="1"/>
</dbReference>
<evidence type="ECO:0000259" key="2">
    <source>
        <dbReference type="Pfam" id="PF00535"/>
    </source>
</evidence>
<protein>
    <submittedName>
        <fullName evidence="3">Glycosyltransferase involved in cell wall bisynthesis</fullName>
    </submittedName>
</protein>
<dbReference type="AlphaFoldDB" id="A0A1W1WC79"/>
<sequence>MNIWILSPRYAQDITDDTAILTWQLARTLQQQGHNVRVLAICCGPTVTGMPICERPRLSSTPYLHSTSYWSWHMAQAILHAREMGTGPDIIYVLTDWGLGHVLLQHMWTLHPLLKDIEVITIPARPLLLTLKDNITSPYRLDYWWATEMERFTLQASSTVLSLSSVMNEALGLSQSNEIDPSDLLEPVIPKDVPDTIDRLLILGPIEPASRLELWLSALLPLWEQGFPYRLEVMGSQRLFSLTQRPYQEWLEKKFPKAFANHWVKMVEMDAKNPLNEELLVSSLLLYGTSSPVLAWPLILASQARTPVLAVDSPRSREIVGDEDALVPSIPAVIRDRMQEKVTQTFAPKKLAQPTSKAILSGIAAPKSAVKMFPFVRVSERASHQMAEITKDHDNGTLSVVIPYYNLGFLIFDALDSVFQSRLIPDEVIVVDDGSDTPESIEALHGIAHRYPVVQVIRTPNRGIVHARNLGVKKASGNFVALLDADDRYHPNYLARCCDILKTYPNVAFVGSWVQYFEDSEGIWPGWNAEPPYVLYHNTVNSSGIVIRRCALIDAGLSHQDMAYGLEDYETIVHLIAKGYRGVVIPEPLFYYRVRANSRSKTHRHDARWIYLYDIIREHHAGIFAQYAEDVIGLLNANGPQYRINSPLCPPEDFISEQFERKDMEPIEPIEPNDQSEFS</sequence>
<dbReference type="RefSeq" id="WP_084661089.1">
    <property type="nucleotide sequence ID" value="NZ_FWWY01000001.1"/>
</dbReference>
<dbReference type="SUPFAM" id="SSF53756">
    <property type="entry name" value="UDP-Glycosyltransferase/glycogen phosphorylase"/>
    <property type="match status" value="1"/>
</dbReference>
<dbReference type="Gene3D" id="3.40.50.2000">
    <property type="entry name" value="Glycogen Phosphorylase B"/>
    <property type="match status" value="1"/>
</dbReference>
<dbReference type="InterPro" id="IPR001173">
    <property type="entry name" value="Glyco_trans_2-like"/>
</dbReference>
<keyword evidence="3" id="KW-0808">Transferase</keyword>
<dbReference type="PANTHER" id="PTHR43685">
    <property type="entry name" value="GLYCOSYLTRANSFERASE"/>
    <property type="match status" value="1"/>
</dbReference>
<dbReference type="InterPro" id="IPR029044">
    <property type="entry name" value="Nucleotide-diphossugar_trans"/>
</dbReference>
<feature type="domain" description="Glycosyltransferase 2-like" evidence="2">
    <location>
        <begin position="399"/>
        <end position="541"/>
    </location>
</feature>
<evidence type="ECO:0000256" key="1">
    <source>
        <dbReference type="SAM" id="MobiDB-lite"/>
    </source>
</evidence>
<reference evidence="4" key="1">
    <citation type="submission" date="2017-04" db="EMBL/GenBank/DDBJ databases">
        <authorList>
            <person name="Varghese N."/>
            <person name="Submissions S."/>
        </authorList>
    </citation>
    <scope>NUCLEOTIDE SEQUENCE [LARGE SCALE GENOMIC DNA]</scope>
    <source>
        <strain evidence="4">DSM 9293</strain>
    </source>
</reference>
<name>A0A1W1WC79_SULTA</name>
<dbReference type="OrthoDB" id="1640114at2"/>
<evidence type="ECO:0000313" key="4">
    <source>
        <dbReference type="Proteomes" id="UP000192660"/>
    </source>
</evidence>
<keyword evidence="4" id="KW-1185">Reference proteome</keyword>
<feature type="region of interest" description="Disordered" evidence="1">
    <location>
        <begin position="660"/>
        <end position="679"/>
    </location>
</feature>
<organism evidence="3 4">
    <name type="scientific">Sulfobacillus thermosulfidooxidans (strain DSM 9293 / VKM B-1269 / AT-1)</name>
    <dbReference type="NCBI Taxonomy" id="929705"/>
    <lineage>
        <taxon>Bacteria</taxon>
        <taxon>Bacillati</taxon>
        <taxon>Bacillota</taxon>
        <taxon>Clostridia</taxon>
        <taxon>Eubacteriales</taxon>
        <taxon>Clostridiales Family XVII. Incertae Sedis</taxon>
        <taxon>Sulfobacillus</taxon>
    </lineage>
</organism>
<dbReference type="Proteomes" id="UP000192660">
    <property type="component" value="Unassembled WGS sequence"/>
</dbReference>
<dbReference type="PANTHER" id="PTHR43685:SF2">
    <property type="entry name" value="GLYCOSYLTRANSFERASE 2-LIKE DOMAIN-CONTAINING PROTEIN"/>
    <property type="match status" value="1"/>
</dbReference>
<dbReference type="InterPro" id="IPR050834">
    <property type="entry name" value="Glycosyltransf_2"/>
</dbReference>
<proteinExistence type="predicted"/>
<accession>A0A1W1WC79</accession>
<evidence type="ECO:0000313" key="3">
    <source>
        <dbReference type="EMBL" id="SMC03896.1"/>
    </source>
</evidence>
<gene>
    <name evidence="3" type="ORF">SAMN00768000_1339</name>
</gene>